<gene>
    <name evidence="2" type="ORF">GA0074696_5931</name>
</gene>
<dbReference type="Proteomes" id="UP000198228">
    <property type="component" value="Chromosome I"/>
</dbReference>
<evidence type="ECO:0000313" key="3">
    <source>
        <dbReference type="Proteomes" id="UP000198228"/>
    </source>
</evidence>
<feature type="transmembrane region" description="Helical" evidence="1">
    <location>
        <begin position="38"/>
        <end position="57"/>
    </location>
</feature>
<keyword evidence="1" id="KW-0472">Membrane</keyword>
<sequence>MDDGEREQALLTALTTEHFVLQTSRSATVTESVGRATVFLSMLSAALIGLGFVASNATLVRPYLGAVLPTLVITGLLTFLRLVQNMVENELDLARIQRIRAYYHRRLAGEHDFFADAVQGESIMRTTWAAVGNAPRRAQLLLTTAAMVGAVNALLAGLAVTLLAGLAGLSPGFAIGVGTVSALLAFAAQVAYINRESISQPG</sequence>
<dbReference type="RefSeq" id="WP_088964087.1">
    <property type="nucleotide sequence ID" value="NZ_LT607410.1"/>
</dbReference>
<dbReference type="EMBL" id="LT607410">
    <property type="protein sequence ID" value="SCF44084.1"/>
    <property type="molecule type" value="Genomic_DNA"/>
</dbReference>
<organism evidence="2 3">
    <name type="scientific">Micromonospora purpureochromogenes</name>
    <dbReference type="NCBI Taxonomy" id="47872"/>
    <lineage>
        <taxon>Bacteria</taxon>
        <taxon>Bacillati</taxon>
        <taxon>Actinomycetota</taxon>
        <taxon>Actinomycetes</taxon>
        <taxon>Micromonosporales</taxon>
        <taxon>Micromonosporaceae</taxon>
        <taxon>Micromonospora</taxon>
    </lineage>
</organism>
<feature type="transmembrane region" description="Helical" evidence="1">
    <location>
        <begin position="173"/>
        <end position="193"/>
    </location>
</feature>
<reference evidence="2 3" key="1">
    <citation type="submission" date="2016-06" db="EMBL/GenBank/DDBJ databases">
        <authorList>
            <person name="Kjaerup R.B."/>
            <person name="Dalgaard T.S."/>
            <person name="Juul-Madsen H.R."/>
        </authorList>
    </citation>
    <scope>NUCLEOTIDE SEQUENCE [LARGE SCALE GENOMIC DNA]</scope>
    <source>
        <strain evidence="2 3">DSM 43821</strain>
    </source>
</reference>
<keyword evidence="1" id="KW-1133">Transmembrane helix</keyword>
<evidence type="ECO:0000256" key="1">
    <source>
        <dbReference type="SAM" id="Phobius"/>
    </source>
</evidence>
<keyword evidence="1" id="KW-0812">Transmembrane</keyword>
<feature type="transmembrane region" description="Helical" evidence="1">
    <location>
        <begin position="63"/>
        <end position="83"/>
    </location>
</feature>
<evidence type="ECO:0000313" key="2">
    <source>
        <dbReference type="EMBL" id="SCF44084.1"/>
    </source>
</evidence>
<proteinExistence type="predicted"/>
<accession>A0A1C5AGD6</accession>
<feature type="transmembrane region" description="Helical" evidence="1">
    <location>
        <begin position="140"/>
        <end position="167"/>
    </location>
</feature>
<protein>
    <submittedName>
        <fullName evidence="2">Uncharacterized protein</fullName>
    </submittedName>
</protein>
<name>A0A1C5AGD6_9ACTN</name>
<dbReference type="AlphaFoldDB" id="A0A1C5AGD6"/>